<dbReference type="CDD" id="cd07560">
    <property type="entry name" value="Peptidase_S41_CPP"/>
    <property type="match status" value="1"/>
</dbReference>
<dbReference type="InterPro" id="IPR036034">
    <property type="entry name" value="PDZ_sf"/>
</dbReference>
<dbReference type="GO" id="GO:0004175">
    <property type="term" value="F:endopeptidase activity"/>
    <property type="evidence" value="ECO:0007669"/>
    <property type="project" value="TreeGrafter"/>
</dbReference>
<dbReference type="EMBL" id="CP017641">
    <property type="protein sequence ID" value="APZ93789.1"/>
    <property type="molecule type" value="Genomic_DNA"/>
</dbReference>
<evidence type="ECO:0000256" key="5">
    <source>
        <dbReference type="RuleBase" id="RU004404"/>
    </source>
</evidence>
<dbReference type="Pfam" id="PF03572">
    <property type="entry name" value="Peptidase_S41"/>
    <property type="match status" value="1"/>
</dbReference>
<dbReference type="PANTHER" id="PTHR32060:SF30">
    <property type="entry name" value="CARBOXY-TERMINAL PROCESSING PROTEASE CTPA"/>
    <property type="match status" value="1"/>
</dbReference>
<dbReference type="InterPro" id="IPR041489">
    <property type="entry name" value="PDZ_6"/>
</dbReference>
<evidence type="ECO:0000256" key="4">
    <source>
        <dbReference type="ARBA" id="ARBA00022825"/>
    </source>
</evidence>
<dbReference type="Gene3D" id="3.30.750.44">
    <property type="match status" value="1"/>
</dbReference>
<dbReference type="GO" id="GO:0008236">
    <property type="term" value="F:serine-type peptidase activity"/>
    <property type="evidence" value="ECO:0007669"/>
    <property type="project" value="UniProtKB-KW"/>
</dbReference>
<keyword evidence="2 5" id="KW-0645">Protease</keyword>
<protein>
    <submittedName>
        <fullName evidence="9">Putative CtpA-like serine protease</fullName>
        <ecNumber evidence="9">3.4.21.-</ecNumber>
    </submittedName>
</protein>
<comment type="similarity">
    <text evidence="1 5">Belongs to the peptidase S41A family.</text>
</comment>
<evidence type="ECO:0000256" key="2">
    <source>
        <dbReference type="ARBA" id="ARBA00022670"/>
    </source>
</evidence>
<proteinExistence type="inferred from homology"/>
<dbReference type="Pfam" id="PF17820">
    <property type="entry name" value="PDZ_6"/>
    <property type="match status" value="1"/>
</dbReference>
<accession>A0A1P8WI98</accession>
<feature type="compositionally biased region" description="Basic and acidic residues" evidence="6">
    <location>
        <begin position="132"/>
        <end position="168"/>
    </location>
</feature>
<evidence type="ECO:0000256" key="6">
    <source>
        <dbReference type="SAM" id="MobiDB-lite"/>
    </source>
</evidence>
<dbReference type="STRING" id="1891926.Fuma_03407"/>
<dbReference type="Proteomes" id="UP000187735">
    <property type="component" value="Chromosome"/>
</dbReference>
<gene>
    <name evidence="9" type="ORF">Fuma_03407</name>
</gene>
<feature type="domain" description="PDZ" evidence="8">
    <location>
        <begin position="428"/>
        <end position="503"/>
    </location>
</feature>
<keyword evidence="3 5" id="KW-0378">Hydrolase</keyword>
<dbReference type="SUPFAM" id="SSF50156">
    <property type="entry name" value="PDZ domain-like"/>
    <property type="match status" value="1"/>
</dbReference>
<dbReference type="InterPro" id="IPR001478">
    <property type="entry name" value="PDZ"/>
</dbReference>
<dbReference type="AlphaFoldDB" id="A0A1P8WI98"/>
<keyword evidence="4 5" id="KW-0720">Serine protease</keyword>
<dbReference type="InterPro" id="IPR004447">
    <property type="entry name" value="Peptidase_S41A"/>
</dbReference>
<dbReference type="Gene3D" id="3.90.226.10">
    <property type="entry name" value="2-enoyl-CoA Hydratase, Chain A, domain 1"/>
    <property type="match status" value="1"/>
</dbReference>
<dbReference type="OrthoDB" id="9812068at2"/>
<dbReference type="NCBIfam" id="TIGR00225">
    <property type="entry name" value="prc"/>
    <property type="match status" value="1"/>
</dbReference>
<keyword evidence="10" id="KW-1185">Reference proteome</keyword>
<dbReference type="EC" id="3.4.21.-" evidence="9"/>
<dbReference type="SUPFAM" id="SSF52096">
    <property type="entry name" value="ClpP/crotonase"/>
    <property type="match status" value="1"/>
</dbReference>
<dbReference type="GO" id="GO:0006508">
    <property type="term" value="P:proteolysis"/>
    <property type="evidence" value="ECO:0007669"/>
    <property type="project" value="UniProtKB-KW"/>
</dbReference>
<feature type="compositionally biased region" description="Polar residues" evidence="6">
    <location>
        <begin position="236"/>
        <end position="257"/>
    </location>
</feature>
<feature type="chain" id="PRO_5010202588" evidence="7">
    <location>
        <begin position="24"/>
        <end position="773"/>
    </location>
</feature>
<reference evidence="9 10" key="1">
    <citation type="journal article" date="2016" name="Front. Microbiol.">
        <title>Fuerstia marisgermanicae gen. nov., sp. nov., an Unusual Member of the Phylum Planctomycetes from the German Wadden Sea.</title>
        <authorList>
            <person name="Kohn T."/>
            <person name="Heuer A."/>
            <person name="Jogler M."/>
            <person name="Vollmers J."/>
            <person name="Boedeker C."/>
            <person name="Bunk B."/>
            <person name="Rast P."/>
            <person name="Borchert D."/>
            <person name="Glockner I."/>
            <person name="Freese H.M."/>
            <person name="Klenk H.P."/>
            <person name="Overmann J."/>
            <person name="Kaster A.K."/>
            <person name="Rohde M."/>
            <person name="Wiegand S."/>
            <person name="Jogler C."/>
        </authorList>
    </citation>
    <scope>NUCLEOTIDE SEQUENCE [LARGE SCALE GENOMIC DNA]</scope>
    <source>
        <strain evidence="9 10">NH11</strain>
    </source>
</reference>
<dbReference type="SMART" id="SM00245">
    <property type="entry name" value="TSPc"/>
    <property type="match status" value="1"/>
</dbReference>
<dbReference type="RefSeq" id="WP_158521042.1">
    <property type="nucleotide sequence ID" value="NZ_CP017641.1"/>
</dbReference>
<feature type="signal peptide" evidence="7">
    <location>
        <begin position="1"/>
        <end position="23"/>
    </location>
</feature>
<feature type="region of interest" description="Disordered" evidence="6">
    <location>
        <begin position="218"/>
        <end position="270"/>
    </location>
</feature>
<feature type="region of interest" description="Disordered" evidence="6">
    <location>
        <begin position="746"/>
        <end position="773"/>
    </location>
</feature>
<dbReference type="InterPro" id="IPR005151">
    <property type="entry name" value="Tail-specific_protease"/>
</dbReference>
<evidence type="ECO:0000313" key="9">
    <source>
        <dbReference type="EMBL" id="APZ93789.1"/>
    </source>
</evidence>
<sequence precursor="true">MMTRSQTIITMLALVLTAPVASAQYNSNPRNCPTGGCSLNGVQPTNYRTPSTDYSASNGYNNTDYGYSTDFPAFDRYQPSSYDSQPPLSRVGQDLRGQYLHEMSRLQNGYDYRAPLDSAVDDSFRRPVTYDYPDRGRDLDYGRREYDTRDYGSSDYRNDNDIRGRLTDPFRLPSSTEREGSRTNRHFRYAPMQRDYQADSGYQSRRRIPLDRIDYSNYSNDYRPLDQNRFEVPSDNYGSTDYDYNNSLPPRNDQTQPGLDPFTPPLPRRDAGETEAIYKEISVRYGNPVNVRAVQAMTPTQSLALFREVSQQTDQRHLEPSNYDLRVRRGIRNLGIALENPTFKQSLGVQADSFRIDGFRTTLSRIADSMRVANYNDAQRVMQTVMQEAQNVPGLTANVVAFEFANATIDTLDKFSALEPNDPGRGASLDLERAEKVRSAMLESEIVGIGVEVKLHDNGLLIMKALRGGPAAEAGLQSGDIITAIDGRSIDGAPMASSVDLMKGGQGSRIRLRIVRNGSRGSDVNLVRRKVRVYTVNDVRMQPGTDKVAYISLSQFGQKSTEELDRALQQMHSQGMKSLIVDLRGNPGGLLNVCVDITNRFQPCGTIVSTKGRLSSDNMLETASYSRTWNTPLVVLIDGDSASASEIFAAAVQDNKRGIVVGEKSYGKGTVQTHFPLNSINGNLRLTTARFYSPSGRPMSGQGVTPDVRIADADGPANGDRVLNDAIRIAQSQQLKDLAQAAARCKPTANQPLQRNSFRKDNYDGGLPQIVLR</sequence>
<evidence type="ECO:0000256" key="7">
    <source>
        <dbReference type="SAM" id="SignalP"/>
    </source>
</evidence>
<feature type="region of interest" description="Disordered" evidence="6">
    <location>
        <begin position="131"/>
        <end position="187"/>
    </location>
</feature>
<dbReference type="PROSITE" id="PS50106">
    <property type="entry name" value="PDZ"/>
    <property type="match status" value="1"/>
</dbReference>
<dbReference type="GO" id="GO:0030288">
    <property type="term" value="C:outer membrane-bounded periplasmic space"/>
    <property type="evidence" value="ECO:0007669"/>
    <property type="project" value="TreeGrafter"/>
</dbReference>
<evidence type="ECO:0000259" key="8">
    <source>
        <dbReference type="PROSITE" id="PS50106"/>
    </source>
</evidence>
<dbReference type="KEGG" id="fmr:Fuma_03407"/>
<evidence type="ECO:0000313" key="10">
    <source>
        <dbReference type="Proteomes" id="UP000187735"/>
    </source>
</evidence>
<organism evidence="9 10">
    <name type="scientific">Fuerstiella marisgermanici</name>
    <dbReference type="NCBI Taxonomy" id="1891926"/>
    <lineage>
        <taxon>Bacteria</taxon>
        <taxon>Pseudomonadati</taxon>
        <taxon>Planctomycetota</taxon>
        <taxon>Planctomycetia</taxon>
        <taxon>Planctomycetales</taxon>
        <taxon>Planctomycetaceae</taxon>
        <taxon>Fuerstiella</taxon>
    </lineage>
</organism>
<evidence type="ECO:0000256" key="3">
    <source>
        <dbReference type="ARBA" id="ARBA00022801"/>
    </source>
</evidence>
<dbReference type="CDD" id="cd06782">
    <property type="entry name" value="cpPDZ_CPP-like"/>
    <property type="match status" value="1"/>
</dbReference>
<dbReference type="SMART" id="SM00228">
    <property type="entry name" value="PDZ"/>
    <property type="match status" value="1"/>
</dbReference>
<keyword evidence="7" id="KW-0732">Signal</keyword>
<dbReference type="GO" id="GO:0007165">
    <property type="term" value="P:signal transduction"/>
    <property type="evidence" value="ECO:0007669"/>
    <property type="project" value="TreeGrafter"/>
</dbReference>
<evidence type="ECO:0000256" key="1">
    <source>
        <dbReference type="ARBA" id="ARBA00009179"/>
    </source>
</evidence>
<name>A0A1P8WI98_9PLAN</name>
<dbReference type="PANTHER" id="PTHR32060">
    <property type="entry name" value="TAIL-SPECIFIC PROTEASE"/>
    <property type="match status" value="1"/>
</dbReference>
<dbReference type="Gene3D" id="2.30.42.10">
    <property type="match status" value="1"/>
</dbReference>
<dbReference type="InterPro" id="IPR029045">
    <property type="entry name" value="ClpP/crotonase-like_dom_sf"/>
</dbReference>